<feature type="region of interest" description="Disordered" evidence="1">
    <location>
        <begin position="1"/>
        <end position="73"/>
    </location>
</feature>
<dbReference type="AlphaFoldDB" id="A0A0A9DLF2"/>
<reference evidence="2" key="2">
    <citation type="journal article" date="2015" name="Data Brief">
        <title>Shoot transcriptome of the giant reed, Arundo donax.</title>
        <authorList>
            <person name="Barrero R.A."/>
            <person name="Guerrero F.D."/>
            <person name="Moolhuijzen P."/>
            <person name="Goolsby J.A."/>
            <person name="Tidwell J."/>
            <person name="Bellgard S.E."/>
            <person name="Bellgard M.I."/>
        </authorList>
    </citation>
    <scope>NUCLEOTIDE SEQUENCE</scope>
    <source>
        <tissue evidence="2">Shoot tissue taken approximately 20 cm above the soil surface</tissue>
    </source>
</reference>
<dbReference type="EMBL" id="GBRH01208461">
    <property type="protein sequence ID" value="JAD89434.1"/>
    <property type="molecule type" value="Transcribed_RNA"/>
</dbReference>
<proteinExistence type="predicted"/>
<sequence length="73" mass="7818">MSPTSSSGAEMSSMALTKAVEPVSGTKVRTRTSESTGRTNSFTTGDDAVKLWRRSNPPAPTWKRDAEREGSKG</sequence>
<name>A0A0A9DLF2_ARUDO</name>
<accession>A0A0A9DLF2</accession>
<protein>
    <submittedName>
        <fullName evidence="2">Uncharacterized protein</fullName>
    </submittedName>
</protein>
<feature type="compositionally biased region" description="Polar residues" evidence="1">
    <location>
        <begin position="1"/>
        <end position="10"/>
    </location>
</feature>
<feature type="compositionally biased region" description="Polar residues" evidence="1">
    <location>
        <begin position="33"/>
        <end position="44"/>
    </location>
</feature>
<feature type="compositionally biased region" description="Basic and acidic residues" evidence="1">
    <location>
        <begin position="62"/>
        <end position="73"/>
    </location>
</feature>
<reference evidence="2" key="1">
    <citation type="submission" date="2014-09" db="EMBL/GenBank/DDBJ databases">
        <authorList>
            <person name="Magalhaes I.L.F."/>
            <person name="Oliveira U."/>
            <person name="Santos F.R."/>
            <person name="Vidigal T.H.D.A."/>
            <person name="Brescovit A.D."/>
            <person name="Santos A.J."/>
        </authorList>
    </citation>
    <scope>NUCLEOTIDE SEQUENCE</scope>
    <source>
        <tissue evidence="2">Shoot tissue taken approximately 20 cm above the soil surface</tissue>
    </source>
</reference>
<organism evidence="2">
    <name type="scientific">Arundo donax</name>
    <name type="common">Giant reed</name>
    <name type="synonym">Donax arundinaceus</name>
    <dbReference type="NCBI Taxonomy" id="35708"/>
    <lineage>
        <taxon>Eukaryota</taxon>
        <taxon>Viridiplantae</taxon>
        <taxon>Streptophyta</taxon>
        <taxon>Embryophyta</taxon>
        <taxon>Tracheophyta</taxon>
        <taxon>Spermatophyta</taxon>
        <taxon>Magnoliopsida</taxon>
        <taxon>Liliopsida</taxon>
        <taxon>Poales</taxon>
        <taxon>Poaceae</taxon>
        <taxon>PACMAD clade</taxon>
        <taxon>Arundinoideae</taxon>
        <taxon>Arundineae</taxon>
        <taxon>Arundo</taxon>
    </lineage>
</organism>
<evidence type="ECO:0000313" key="2">
    <source>
        <dbReference type="EMBL" id="JAD89434.1"/>
    </source>
</evidence>
<evidence type="ECO:0000256" key="1">
    <source>
        <dbReference type="SAM" id="MobiDB-lite"/>
    </source>
</evidence>